<dbReference type="EMBL" id="GBRH01262021">
    <property type="protein sequence ID" value="JAD35874.1"/>
    <property type="molecule type" value="Transcribed_RNA"/>
</dbReference>
<proteinExistence type="predicted"/>
<dbReference type="AlphaFoldDB" id="A0A0A8Z8X5"/>
<name>A0A0A8Z8X5_ARUDO</name>
<reference evidence="1" key="1">
    <citation type="submission" date="2014-09" db="EMBL/GenBank/DDBJ databases">
        <authorList>
            <person name="Magalhaes I.L.F."/>
            <person name="Oliveira U."/>
            <person name="Santos F.R."/>
            <person name="Vidigal T.H.D.A."/>
            <person name="Brescovit A.D."/>
            <person name="Santos A.J."/>
        </authorList>
    </citation>
    <scope>NUCLEOTIDE SEQUENCE</scope>
    <source>
        <tissue evidence="1">Shoot tissue taken approximately 20 cm above the soil surface</tissue>
    </source>
</reference>
<reference evidence="1" key="2">
    <citation type="journal article" date="2015" name="Data Brief">
        <title>Shoot transcriptome of the giant reed, Arundo donax.</title>
        <authorList>
            <person name="Barrero R.A."/>
            <person name="Guerrero F.D."/>
            <person name="Moolhuijzen P."/>
            <person name="Goolsby J.A."/>
            <person name="Tidwell J."/>
            <person name="Bellgard S.E."/>
            <person name="Bellgard M.I."/>
        </authorList>
    </citation>
    <scope>NUCLEOTIDE SEQUENCE</scope>
    <source>
        <tissue evidence="1">Shoot tissue taken approximately 20 cm above the soil surface</tissue>
    </source>
</reference>
<sequence>MSHVTNSLMQSTITLLTIHTSKLKNYYRTFNTSTF</sequence>
<accession>A0A0A8Z8X5</accession>
<evidence type="ECO:0000313" key="1">
    <source>
        <dbReference type="EMBL" id="JAD35874.1"/>
    </source>
</evidence>
<organism evidence="1">
    <name type="scientific">Arundo donax</name>
    <name type="common">Giant reed</name>
    <name type="synonym">Donax arundinaceus</name>
    <dbReference type="NCBI Taxonomy" id="35708"/>
    <lineage>
        <taxon>Eukaryota</taxon>
        <taxon>Viridiplantae</taxon>
        <taxon>Streptophyta</taxon>
        <taxon>Embryophyta</taxon>
        <taxon>Tracheophyta</taxon>
        <taxon>Spermatophyta</taxon>
        <taxon>Magnoliopsida</taxon>
        <taxon>Liliopsida</taxon>
        <taxon>Poales</taxon>
        <taxon>Poaceae</taxon>
        <taxon>PACMAD clade</taxon>
        <taxon>Arundinoideae</taxon>
        <taxon>Arundineae</taxon>
        <taxon>Arundo</taxon>
    </lineage>
</organism>
<protein>
    <submittedName>
        <fullName evidence="1">Uncharacterized protein</fullName>
    </submittedName>
</protein>